<dbReference type="AlphaFoldDB" id="A0A813SI64"/>
<protein>
    <submittedName>
        <fullName evidence="2">Uncharacterized protein</fullName>
    </submittedName>
</protein>
<dbReference type="EMBL" id="CAJNOR010000098">
    <property type="protein sequence ID" value="CAF0795475.1"/>
    <property type="molecule type" value="Genomic_DNA"/>
</dbReference>
<evidence type="ECO:0000256" key="1">
    <source>
        <dbReference type="SAM" id="Phobius"/>
    </source>
</evidence>
<keyword evidence="1" id="KW-1133">Transmembrane helix</keyword>
<name>A0A813SI64_ADIRI</name>
<keyword evidence="4" id="KW-1185">Reference proteome</keyword>
<comment type="caution">
    <text evidence="2">The sequence shown here is derived from an EMBL/GenBank/DDBJ whole genome shotgun (WGS) entry which is preliminary data.</text>
</comment>
<keyword evidence="1" id="KW-0472">Membrane</keyword>
<keyword evidence="1" id="KW-0812">Transmembrane</keyword>
<accession>A0A813SI64</accession>
<feature type="transmembrane region" description="Helical" evidence="1">
    <location>
        <begin position="6"/>
        <end position="25"/>
    </location>
</feature>
<dbReference type="SUPFAM" id="SSF141571">
    <property type="entry name" value="Pentapeptide repeat-like"/>
    <property type="match status" value="1"/>
</dbReference>
<dbReference type="Gene3D" id="2.160.20.80">
    <property type="entry name" value="E3 ubiquitin-protein ligase SopA"/>
    <property type="match status" value="1"/>
</dbReference>
<proteinExistence type="predicted"/>
<sequence length="439" mass="49443">MGISKLILIALPSIVFGILTVIITLQQNSFQEFIRKQDREEHHRENLRLTYQNYINDISNILFEKASNSTDHHRRLLEIRAKTLYAFSVLDPSKKSNIILYLYETRLLRSDLNPNERLDLTGIDLSNVIFNGSFGRPLNLSYISLANIKATNLVFQWCQLTSAILDNSYIPSLTISNTALTNTSFKRVYAPFSTIQNVFSHGNNFSGSNLSRMHYISNVYIPGTVDFTNADLLNSYATFDDKYVDLNGHIIDSSITILNARLPNGVFLQIDSSDLVIDGHAQKNCQSNRSENIWLSSGSLSTLEISSIPVSSSLNSSSCYFIGQSANEASSVQTIDLQKFSTLIDSDLAWYNLSCFIGCLQGNHSNISVLVNFFSDFAIPHEQYAAISTKTAPRVIANNETIPKLTRFVYLDLHYYSTDKTGLCLIDNIELRIFQRKKS</sequence>
<dbReference type="Proteomes" id="UP000663852">
    <property type="component" value="Unassembled WGS sequence"/>
</dbReference>
<evidence type="ECO:0000313" key="2">
    <source>
        <dbReference type="EMBL" id="CAF0795475.1"/>
    </source>
</evidence>
<evidence type="ECO:0000313" key="3">
    <source>
        <dbReference type="EMBL" id="CAF1467189.1"/>
    </source>
</evidence>
<dbReference type="EMBL" id="CAJNOJ010000492">
    <property type="protein sequence ID" value="CAF1467189.1"/>
    <property type="molecule type" value="Genomic_DNA"/>
</dbReference>
<organism evidence="2 4">
    <name type="scientific">Adineta ricciae</name>
    <name type="common">Rotifer</name>
    <dbReference type="NCBI Taxonomy" id="249248"/>
    <lineage>
        <taxon>Eukaryota</taxon>
        <taxon>Metazoa</taxon>
        <taxon>Spiralia</taxon>
        <taxon>Gnathifera</taxon>
        <taxon>Rotifera</taxon>
        <taxon>Eurotatoria</taxon>
        <taxon>Bdelloidea</taxon>
        <taxon>Adinetida</taxon>
        <taxon>Adinetidae</taxon>
        <taxon>Adineta</taxon>
    </lineage>
</organism>
<dbReference type="Proteomes" id="UP000663828">
    <property type="component" value="Unassembled WGS sequence"/>
</dbReference>
<evidence type="ECO:0000313" key="4">
    <source>
        <dbReference type="Proteomes" id="UP000663828"/>
    </source>
</evidence>
<reference evidence="2" key="1">
    <citation type="submission" date="2021-02" db="EMBL/GenBank/DDBJ databases">
        <authorList>
            <person name="Nowell W R."/>
        </authorList>
    </citation>
    <scope>NUCLEOTIDE SEQUENCE</scope>
</reference>
<gene>
    <name evidence="3" type="ORF">EDS130_LOCUS40544</name>
    <name evidence="2" type="ORF">XAT740_LOCUS2701</name>
</gene>